<dbReference type="RefSeq" id="WP_327787273.1">
    <property type="nucleotide sequence ID" value="NZ_JARGEQ010000001.1"/>
</dbReference>
<dbReference type="GO" id="GO:0032259">
    <property type="term" value="P:methylation"/>
    <property type="evidence" value="ECO:0007669"/>
    <property type="project" value="UniProtKB-KW"/>
</dbReference>
<dbReference type="AlphaFoldDB" id="A0AAP3V103"/>
<dbReference type="InterPro" id="IPR041698">
    <property type="entry name" value="Methyltransf_25"/>
</dbReference>
<dbReference type="SUPFAM" id="SSF53335">
    <property type="entry name" value="S-adenosyl-L-methionine-dependent methyltransferases"/>
    <property type="match status" value="1"/>
</dbReference>
<dbReference type="InterPro" id="IPR029063">
    <property type="entry name" value="SAM-dependent_MTases_sf"/>
</dbReference>
<dbReference type="Proteomes" id="UP001301140">
    <property type="component" value="Unassembled WGS sequence"/>
</dbReference>
<feature type="domain" description="Methyltransferase" evidence="1">
    <location>
        <begin position="40"/>
        <end position="135"/>
    </location>
</feature>
<gene>
    <name evidence="2" type="ORF">PZ740_00535</name>
</gene>
<dbReference type="EMBL" id="JARGEQ010000001">
    <property type="protein sequence ID" value="MDF1584867.1"/>
    <property type="molecule type" value="Genomic_DNA"/>
</dbReference>
<keyword evidence="2" id="KW-0489">Methyltransferase</keyword>
<reference evidence="2 3" key="1">
    <citation type="submission" date="2023-03" db="EMBL/GenBank/DDBJ databases">
        <title>YIM 152171 draft genome.</title>
        <authorList>
            <person name="Yang Z."/>
        </authorList>
    </citation>
    <scope>NUCLEOTIDE SEQUENCE [LARGE SCALE GENOMIC DNA]</scope>
    <source>
        <strain evidence="2 3">YIM 152171</strain>
    </source>
</reference>
<protein>
    <submittedName>
        <fullName evidence="2">Class I SAM-dependent methyltransferase</fullName>
    </submittedName>
</protein>
<dbReference type="GO" id="GO:0008168">
    <property type="term" value="F:methyltransferase activity"/>
    <property type="evidence" value="ECO:0007669"/>
    <property type="project" value="UniProtKB-KW"/>
</dbReference>
<dbReference type="CDD" id="cd02440">
    <property type="entry name" value="AdoMet_MTases"/>
    <property type="match status" value="1"/>
</dbReference>
<evidence type="ECO:0000313" key="3">
    <source>
        <dbReference type="Proteomes" id="UP001301140"/>
    </source>
</evidence>
<comment type="caution">
    <text evidence="2">The sequence shown here is derived from an EMBL/GenBank/DDBJ whole genome shotgun (WGS) entry which is preliminary data.</text>
</comment>
<dbReference type="Gene3D" id="3.40.50.150">
    <property type="entry name" value="Vaccinia Virus protein VP39"/>
    <property type="match status" value="1"/>
</dbReference>
<evidence type="ECO:0000259" key="1">
    <source>
        <dbReference type="Pfam" id="PF13649"/>
    </source>
</evidence>
<accession>A0AAP3V103</accession>
<keyword evidence="3" id="KW-1185">Reference proteome</keyword>
<keyword evidence="2" id="KW-0808">Transferase</keyword>
<dbReference type="Gene3D" id="2.20.130.10">
    <property type="entry name" value="CAC2371-like domains"/>
    <property type="match status" value="1"/>
</dbReference>
<evidence type="ECO:0000313" key="2">
    <source>
        <dbReference type="EMBL" id="MDF1584867.1"/>
    </source>
</evidence>
<dbReference type="Pfam" id="PF13649">
    <property type="entry name" value="Methyltransf_25"/>
    <property type="match status" value="1"/>
</dbReference>
<proteinExistence type="predicted"/>
<sequence>MENRYGRLAAWVYDLDKPVGRSFGDIAYYAGRLEGCRGPVLEPAVGNGRLFIPLLELGLDLTGFDASAEMLDRCRAHCRERGLAPALSCQRFETFDCAQQFEAIILPAGSFQLIADFARARVTLQRFLAHLAPGGRLIMDIDAAGALITAQGGVRSWRFAEDELITLTEQPLATDFVAQTTHAFLRYEHWRDGRLAGAELERFSLRWWGVEELVMLLRETGFVDVTVSADYRHCAVPEATASTITFEAHRPGAR</sequence>
<organism evidence="2 3">
    <name type="scientific">Marinimicrococcus flavescens</name>
    <dbReference type="NCBI Taxonomy" id="3031815"/>
    <lineage>
        <taxon>Bacteria</taxon>
        <taxon>Pseudomonadati</taxon>
        <taxon>Pseudomonadota</taxon>
        <taxon>Alphaproteobacteria</taxon>
        <taxon>Geminicoccales</taxon>
        <taxon>Geminicoccaceae</taxon>
        <taxon>Marinimicrococcus</taxon>
    </lineage>
</organism>
<name>A0AAP3V103_9PROT</name>